<evidence type="ECO:0000313" key="3">
    <source>
        <dbReference type="EMBL" id="EMY12724.1"/>
    </source>
</evidence>
<gene>
    <name evidence="3" type="ORF">LEP1GSC043_3370</name>
</gene>
<dbReference type="Proteomes" id="UP000012249">
    <property type="component" value="Unassembled WGS sequence"/>
</dbReference>
<comment type="caution">
    <text evidence="3">The sequence shown here is derived from an EMBL/GenBank/DDBJ whole genome shotgun (WGS) entry which is preliminary data.</text>
</comment>
<evidence type="ECO:0000259" key="2">
    <source>
        <dbReference type="Pfam" id="PF16200"/>
    </source>
</evidence>
<proteinExistence type="inferred from homology"/>
<feature type="domain" description="STML2-like C-terminal extension" evidence="2">
    <location>
        <begin position="14"/>
        <end position="67"/>
    </location>
</feature>
<comment type="similarity">
    <text evidence="1">Belongs to the band 7/mec-2 family.</text>
</comment>
<evidence type="ECO:0000256" key="1">
    <source>
        <dbReference type="ARBA" id="ARBA00008164"/>
    </source>
</evidence>
<sequence>MEAIAVATAKGIELLAQSINTKGGQEAVKLRIGQKFIKEFEKISGKKAEIVLPLNLTNFRSILKSVLGNTDQKN</sequence>
<dbReference type="Pfam" id="PF16200">
    <property type="entry name" value="Band_7_C"/>
    <property type="match status" value="1"/>
</dbReference>
<evidence type="ECO:0000313" key="4">
    <source>
        <dbReference type="Proteomes" id="UP000012249"/>
    </source>
</evidence>
<accession>N1U476</accession>
<protein>
    <recommendedName>
        <fullName evidence="2">STML2-like C-terminal extension domain-containing protein</fullName>
    </recommendedName>
</protein>
<dbReference type="EMBL" id="AHMI02000280">
    <property type="protein sequence ID" value="EMY12724.1"/>
    <property type="molecule type" value="Genomic_DNA"/>
</dbReference>
<organism evidence="3 4">
    <name type="scientific">Leptospira weilii str. Ecochallenge</name>
    <dbReference type="NCBI Taxonomy" id="1049986"/>
    <lineage>
        <taxon>Bacteria</taxon>
        <taxon>Pseudomonadati</taxon>
        <taxon>Spirochaetota</taxon>
        <taxon>Spirochaetia</taxon>
        <taxon>Leptospirales</taxon>
        <taxon>Leptospiraceae</taxon>
        <taxon>Leptospira</taxon>
    </lineage>
</organism>
<dbReference type="AlphaFoldDB" id="N1U476"/>
<reference evidence="3 4" key="1">
    <citation type="submission" date="2013-02" db="EMBL/GenBank/DDBJ databases">
        <authorList>
            <person name="Harkins D.M."/>
            <person name="Durkin A.S."/>
            <person name="Brinkac L.M."/>
            <person name="Haft D.H."/>
            <person name="Selengut J.D."/>
            <person name="Sanka R."/>
            <person name="DePew J."/>
            <person name="Purushe J."/>
            <person name="Haake D.A."/>
            <person name="Matsunaga J."/>
            <person name="Vinetz J.M."/>
            <person name="Sutton G.G."/>
            <person name="Nierman W.C."/>
            <person name="Fouts D.E."/>
        </authorList>
    </citation>
    <scope>NUCLEOTIDE SEQUENCE [LARGE SCALE GENOMIC DNA]</scope>
    <source>
        <strain evidence="3 4">Ecochallenge</strain>
    </source>
</reference>
<dbReference type="InterPro" id="IPR032435">
    <property type="entry name" value="STML2-like_C"/>
</dbReference>
<name>N1U476_9LEPT</name>